<comment type="caution">
    <text evidence="12">The sequence shown here is derived from an EMBL/GenBank/DDBJ whole genome shotgun (WGS) entry which is preliminary data.</text>
</comment>
<feature type="domain" description="HTH iclR-type" evidence="10">
    <location>
        <begin position="5"/>
        <end position="67"/>
    </location>
</feature>
<keyword evidence="13" id="KW-1185">Reference proteome</keyword>
<dbReference type="PANTHER" id="PTHR24095">
    <property type="entry name" value="ACETYL-COENZYME A SYNTHETASE"/>
    <property type="match status" value="1"/>
</dbReference>
<keyword evidence="8" id="KW-0804">Transcription</keyword>
<evidence type="ECO:0000313" key="12">
    <source>
        <dbReference type="EMBL" id="KIX84386.1"/>
    </source>
</evidence>
<dbReference type="Pfam" id="PF01614">
    <property type="entry name" value="IclR_C"/>
    <property type="match status" value="1"/>
</dbReference>
<dbReference type="AlphaFoldDB" id="A0A0D6XAL4"/>
<name>A0A0D6XAL4_THEFI</name>
<dbReference type="InterPro" id="IPR036390">
    <property type="entry name" value="WH_DNA-bd_sf"/>
</dbReference>
<dbReference type="RefSeq" id="WP_045246444.1">
    <property type="nucleotide sequence ID" value="NZ_JPSL02000040.1"/>
</dbReference>
<dbReference type="STRING" id="276.THFILI_10270"/>
<dbReference type="SUPFAM" id="SSF55781">
    <property type="entry name" value="GAF domain-like"/>
    <property type="match status" value="1"/>
</dbReference>
<evidence type="ECO:0000256" key="8">
    <source>
        <dbReference type="ARBA" id="ARBA00023163"/>
    </source>
</evidence>
<dbReference type="Pfam" id="PF09339">
    <property type="entry name" value="HTH_IclR"/>
    <property type="match status" value="1"/>
</dbReference>
<dbReference type="EMBL" id="JPSL02000040">
    <property type="protein sequence ID" value="KIX84386.1"/>
    <property type="molecule type" value="Genomic_DNA"/>
</dbReference>
<dbReference type="GO" id="GO:0005524">
    <property type="term" value="F:ATP binding"/>
    <property type="evidence" value="ECO:0007669"/>
    <property type="project" value="UniProtKB-KW"/>
</dbReference>
<dbReference type="PROSITE" id="PS51078">
    <property type="entry name" value="ICLR_ED"/>
    <property type="match status" value="1"/>
</dbReference>
<keyword evidence="4" id="KW-0547">Nucleotide-binding</keyword>
<keyword evidence="5" id="KW-0067">ATP-binding</keyword>
<dbReference type="InterPro" id="IPR025110">
    <property type="entry name" value="AMP-bd_C"/>
</dbReference>
<protein>
    <recommendedName>
        <fullName evidence="2">acetate--CoA ligase</fullName>
        <ecNumber evidence="2">6.2.1.1</ecNumber>
    </recommendedName>
</protein>
<gene>
    <name evidence="12" type="ORF">THFILI_10270</name>
</gene>
<evidence type="ECO:0000256" key="2">
    <source>
        <dbReference type="ARBA" id="ARBA00013275"/>
    </source>
</evidence>
<comment type="similarity">
    <text evidence="1">Belongs to the ATP-dependent AMP-binding enzyme family.</text>
</comment>
<dbReference type="OrthoDB" id="23610at2"/>
<dbReference type="InterPro" id="IPR036388">
    <property type="entry name" value="WH-like_DNA-bd_sf"/>
</dbReference>
<feature type="region of interest" description="Disordered" evidence="9">
    <location>
        <begin position="225"/>
        <end position="250"/>
    </location>
</feature>
<evidence type="ECO:0000259" key="10">
    <source>
        <dbReference type="PROSITE" id="PS51077"/>
    </source>
</evidence>
<sequence>MPRRLSTAQQALKVLAYLMAHPEGVVAQEVARLLGKSLTTAYALLNSLVEEGFAEKTERGYRPRLAQARETGLEEALEELYLRTRERCYLVLLGPEGPTLLTRGRQGQPHPLGEALPPEWHALALGKVLLAFGARAPGPLAPRTPYTLTDPLALEEELARVRESGLAVEMEEYALGLSGLAAPLFGPRGELLGALGVVIPSRRFPFAFTRLARALSEVARVAPHLPAPTPPPKPPSLPAPAPSLVLEPPEPLRTQANLPDYPRAYRESLRDPEGFWGAWAEGFVWTEKWREVFSQEGGWFAGGRTNIALNALDRHLPERRNQVALITLDGEGRLEKWTYGELQELSARLAGRLRALGVRTGDKVAVYLPTGLEAALTLLALARLGAVHVALPVGLGAVPLRERLLDLKPRLLVAADAYFRRGQPVPLRPVVEEATRGLDLPVLWHRRSSSEFLEEALEGPPLDPEPVPANHPLFALYTSGSTGKPKGVVHVHGGYMVGVSWHLRHFYDLKPGEVFHTTADLSWIVGHSFGLYAPLLLGGTVFLSEDRPDHPSPAAFYQRMRALGVDVLLTSPTFLRALRQSGEARPTRLRLVYSVGEHLAPEVLLWSRAHLAHTVDHWWQTELGAPALGTPLTLPLKPGYAGVPLPGVEARVVDGLGQVLPPGEKGHLVLLRPFPSMAQSFLDGRPLFQGGVYWTGDLAEMDEEGYFRLLGRSDEEIKLGEHRFGTAELESALLTHPQVAEAAAVGVPGEEGEEVVLFVVPRRELPEEVKPLLAEKLRLHLMAQLGPLARAKRVEFVPSLPRTKSGKILRRLLKAQLMGLDPGDVSSLEDEYGGKTS</sequence>
<evidence type="ECO:0000256" key="7">
    <source>
        <dbReference type="ARBA" id="ARBA00023015"/>
    </source>
</evidence>
<dbReference type="SUPFAM" id="SSF46785">
    <property type="entry name" value="Winged helix' DNA-binding domain"/>
    <property type="match status" value="1"/>
</dbReference>
<dbReference type="Pfam" id="PF16177">
    <property type="entry name" value="ACAS_N"/>
    <property type="match status" value="1"/>
</dbReference>
<accession>A0A0D6XAL4</accession>
<dbReference type="Gene3D" id="3.30.300.30">
    <property type="match status" value="1"/>
</dbReference>
<dbReference type="InterPro" id="IPR029016">
    <property type="entry name" value="GAF-like_dom_sf"/>
</dbReference>
<evidence type="ECO:0000313" key="13">
    <source>
        <dbReference type="Proteomes" id="UP000030364"/>
    </source>
</evidence>
<dbReference type="InterPro" id="IPR000873">
    <property type="entry name" value="AMP-dep_synth/lig_dom"/>
</dbReference>
<dbReference type="SUPFAM" id="SSF56801">
    <property type="entry name" value="Acetyl-CoA synthetase-like"/>
    <property type="match status" value="1"/>
</dbReference>
<dbReference type="Proteomes" id="UP000030364">
    <property type="component" value="Unassembled WGS sequence"/>
</dbReference>
<dbReference type="EC" id="6.2.1.1" evidence="2"/>
<dbReference type="PROSITE" id="PS51077">
    <property type="entry name" value="HTH_ICLR"/>
    <property type="match status" value="1"/>
</dbReference>
<keyword evidence="3" id="KW-0436">Ligase</keyword>
<dbReference type="Pfam" id="PF00501">
    <property type="entry name" value="AMP-binding"/>
    <property type="match status" value="1"/>
</dbReference>
<proteinExistence type="inferred from homology"/>
<evidence type="ECO:0000259" key="11">
    <source>
        <dbReference type="PROSITE" id="PS51078"/>
    </source>
</evidence>
<evidence type="ECO:0000256" key="6">
    <source>
        <dbReference type="ARBA" id="ARBA00022990"/>
    </source>
</evidence>
<feature type="compositionally biased region" description="Pro residues" evidence="9">
    <location>
        <begin position="225"/>
        <end position="241"/>
    </location>
</feature>
<evidence type="ECO:0000256" key="9">
    <source>
        <dbReference type="SAM" id="MobiDB-lite"/>
    </source>
</evidence>
<dbReference type="InterPro" id="IPR032387">
    <property type="entry name" value="ACAS_N"/>
</dbReference>
<dbReference type="InterPro" id="IPR014757">
    <property type="entry name" value="Tscrpt_reg_IclR_C"/>
</dbReference>
<dbReference type="InterPro" id="IPR042099">
    <property type="entry name" value="ANL_N_sf"/>
</dbReference>
<feature type="domain" description="IclR-ED" evidence="11">
    <location>
        <begin position="36"/>
        <end position="231"/>
    </location>
</feature>
<keyword evidence="6" id="KW-0007">Acetylation</keyword>
<dbReference type="Gene3D" id="3.40.50.12780">
    <property type="entry name" value="N-terminal domain of ligase-like"/>
    <property type="match status" value="1"/>
</dbReference>
<reference evidence="12 13" key="1">
    <citation type="journal article" date="2015" name="Genome Announc.">
        <title>Draft Genome Sequence of the Thermophile Thermus filiformis ATCC 43280, Producer of Carotenoid-(Di)glucoside-Branched Fatty Acid (Di)esters and Source of Hyperthermostable Enzymes of Biotechnological Interest.</title>
        <authorList>
            <person name="Mandelli F."/>
            <person name="Oliveira Ramires B."/>
            <person name="Couger M.B."/>
            <person name="Paixao D.A."/>
            <person name="Camilo C.M."/>
            <person name="Polikarpov I."/>
            <person name="Prade R."/>
            <person name="Riano-Pachon D.M."/>
            <person name="Squina F.M."/>
        </authorList>
    </citation>
    <scope>NUCLEOTIDE SEQUENCE [LARGE SCALE GENOMIC DNA]</scope>
    <source>
        <strain evidence="12 13">ATCC 43280</strain>
    </source>
</reference>
<dbReference type="InterPro" id="IPR045851">
    <property type="entry name" value="AMP-bd_C_sf"/>
</dbReference>
<evidence type="ECO:0000256" key="5">
    <source>
        <dbReference type="ARBA" id="ARBA00022840"/>
    </source>
</evidence>
<organism evidence="12 13">
    <name type="scientific">Thermus filiformis</name>
    <dbReference type="NCBI Taxonomy" id="276"/>
    <lineage>
        <taxon>Bacteria</taxon>
        <taxon>Thermotogati</taxon>
        <taxon>Deinococcota</taxon>
        <taxon>Deinococci</taxon>
        <taxon>Thermales</taxon>
        <taxon>Thermaceae</taxon>
        <taxon>Thermus</taxon>
    </lineage>
</organism>
<dbReference type="Pfam" id="PF13193">
    <property type="entry name" value="AMP-binding_C"/>
    <property type="match status" value="1"/>
</dbReference>
<evidence type="ECO:0000256" key="1">
    <source>
        <dbReference type="ARBA" id="ARBA00006432"/>
    </source>
</evidence>
<dbReference type="GO" id="GO:0006355">
    <property type="term" value="P:regulation of DNA-templated transcription"/>
    <property type="evidence" value="ECO:0007669"/>
    <property type="project" value="InterPro"/>
</dbReference>
<dbReference type="Gene3D" id="3.30.450.40">
    <property type="match status" value="1"/>
</dbReference>
<dbReference type="InterPro" id="IPR005471">
    <property type="entry name" value="Tscrpt_reg_IclR_N"/>
</dbReference>
<dbReference type="PANTHER" id="PTHR24095:SF14">
    <property type="entry name" value="ACETYL-COENZYME A SYNTHETASE 1"/>
    <property type="match status" value="1"/>
</dbReference>
<keyword evidence="7" id="KW-0805">Transcription regulation</keyword>
<dbReference type="Gene3D" id="1.10.10.10">
    <property type="entry name" value="Winged helix-like DNA-binding domain superfamily/Winged helix DNA-binding domain"/>
    <property type="match status" value="1"/>
</dbReference>
<dbReference type="GO" id="GO:0003987">
    <property type="term" value="F:acetate-CoA ligase activity"/>
    <property type="evidence" value="ECO:0007669"/>
    <property type="project" value="UniProtKB-EC"/>
</dbReference>
<evidence type="ECO:0000256" key="3">
    <source>
        <dbReference type="ARBA" id="ARBA00022598"/>
    </source>
</evidence>
<dbReference type="GO" id="GO:0003677">
    <property type="term" value="F:DNA binding"/>
    <property type="evidence" value="ECO:0007669"/>
    <property type="project" value="InterPro"/>
</dbReference>
<evidence type="ECO:0000256" key="4">
    <source>
        <dbReference type="ARBA" id="ARBA00022741"/>
    </source>
</evidence>
<dbReference type="GO" id="GO:0006085">
    <property type="term" value="P:acetyl-CoA biosynthetic process"/>
    <property type="evidence" value="ECO:0007669"/>
    <property type="project" value="TreeGrafter"/>
</dbReference>